<name>A0AAD9BKN8_DISEL</name>
<comment type="caution">
    <text evidence="2">The sequence shown here is derived from an EMBL/GenBank/DDBJ whole genome shotgun (WGS) entry which is preliminary data.</text>
</comment>
<evidence type="ECO:0000256" key="1">
    <source>
        <dbReference type="SAM" id="MobiDB-lite"/>
    </source>
</evidence>
<protein>
    <submittedName>
        <fullName evidence="2">Exocyst complex component 2</fullName>
    </submittedName>
</protein>
<evidence type="ECO:0000313" key="3">
    <source>
        <dbReference type="Proteomes" id="UP001228049"/>
    </source>
</evidence>
<reference evidence="2" key="1">
    <citation type="submission" date="2023-04" db="EMBL/GenBank/DDBJ databases">
        <title>Chromosome-level genome of Chaenocephalus aceratus.</title>
        <authorList>
            <person name="Park H."/>
        </authorList>
    </citation>
    <scope>NUCLEOTIDE SEQUENCE</scope>
    <source>
        <strain evidence="2">DE</strain>
        <tissue evidence="2">Muscle</tissue>
    </source>
</reference>
<feature type="non-terminal residue" evidence="2">
    <location>
        <position position="1"/>
    </location>
</feature>
<feature type="compositionally biased region" description="Basic and acidic residues" evidence="1">
    <location>
        <begin position="30"/>
        <end position="40"/>
    </location>
</feature>
<accession>A0AAD9BKN8</accession>
<dbReference type="EMBL" id="JASDAP010000020">
    <property type="protein sequence ID" value="KAK1885640.1"/>
    <property type="molecule type" value="Genomic_DNA"/>
</dbReference>
<feature type="region of interest" description="Disordered" evidence="1">
    <location>
        <begin position="30"/>
        <end position="55"/>
    </location>
</feature>
<dbReference type="AlphaFoldDB" id="A0AAD9BKN8"/>
<dbReference type="Proteomes" id="UP001228049">
    <property type="component" value="Unassembled WGS sequence"/>
</dbReference>
<organism evidence="2 3">
    <name type="scientific">Dissostichus eleginoides</name>
    <name type="common">Patagonian toothfish</name>
    <name type="synonym">Dissostichus amissus</name>
    <dbReference type="NCBI Taxonomy" id="100907"/>
    <lineage>
        <taxon>Eukaryota</taxon>
        <taxon>Metazoa</taxon>
        <taxon>Chordata</taxon>
        <taxon>Craniata</taxon>
        <taxon>Vertebrata</taxon>
        <taxon>Euteleostomi</taxon>
        <taxon>Actinopterygii</taxon>
        <taxon>Neopterygii</taxon>
        <taxon>Teleostei</taxon>
        <taxon>Neoteleostei</taxon>
        <taxon>Acanthomorphata</taxon>
        <taxon>Eupercaria</taxon>
        <taxon>Perciformes</taxon>
        <taxon>Notothenioidei</taxon>
        <taxon>Nototheniidae</taxon>
        <taxon>Dissostichus</taxon>
    </lineage>
</organism>
<keyword evidence="3" id="KW-1185">Reference proteome</keyword>
<proteinExistence type="predicted"/>
<gene>
    <name evidence="2" type="ORF">KUDE01_029361</name>
</gene>
<feature type="non-terminal residue" evidence="2">
    <location>
        <position position="78"/>
    </location>
</feature>
<evidence type="ECO:0000313" key="2">
    <source>
        <dbReference type="EMBL" id="KAK1885640.1"/>
    </source>
</evidence>
<sequence>AVESAAVAEWATYWSGSLSAAAMKYNGRSDEAKGVMERQTERKKRRGEGSTLRHQTPGRILSVAACLCGRQLRESLQL</sequence>